<proteinExistence type="predicted"/>
<comment type="caution">
    <text evidence="2">The sequence shown here is derived from an EMBL/GenBank/DDBJ whole genome shotgun (WGS) entry which is preliminary data.</text>
</comment>
<dbReference type="Proteomes" id="UP000016496">
    <property type="component" value="Unassembled WGS sequence"/>
</dbReference>
<accession>U2CXB2</accession>
<reference evidence="2 3" key="1">
    <citation type="submission" date="2013-08" db="EMBL/GenBank/DDBJ databases">
        <authorList>
            <person name="Weinstock G."/>
            <person name="Sodergren E."/>
            <person name="Wylie T."/>
            <person name="Fulton L."/>
            <person name="Fulton R."/>
            <person name="Fronick C."/>
            <person name="O'Laughlin M."/>
            <person name="Godfrey J."/>
            <person name="Miner T."/>
            <person name="Herter B."/>
            <person name="Appelbaum E."/>
            <person name="Cordes M."/>
            <person name="Lek S."/>
            <person name="Wollam A."/>
            <person name="Pepin K.H."/>
            <person name="Palsikar V.B."/>
            <person name="Mitreva M."/>
            <person name="Wilson R.K."/>
        </authorList>
    </citation>
    <scope>NUCLEOTIDE SEQUENCE [LARGE SCALE GENOMIC DNA]</scope>
    <source>
        <strain evidence="2 3">F0041</strain>
    </source>
</reference>
<feature type="non-terminal residue" evidence="2">
    <location>
        <position position="114"/>
    </location>
</feature>
<name>U2CXB2_9BACE</name>
<keyword evidence="1" id="KW-0472">Membrane</keyword>
<feature type="transmembrane region" description="Helical" evidence="1">
    <location>
        <begin position="12"/>
        <end position="37"/>
    </location>
</feature>
<sequence>MDDYMPVFCFNVYYKVLVFYLLFFTSVSGGGHLLFIVSTVSLCLQKNDQADIISFLQNQDLNSVTLLSRPLKTIFQREVRFYKLHADFFISHKRTLIALLKLYAAAANKTLIAS</sequence>
<dbReference type="AlphaFoldDB" id="U2CXB2"/>
<organism evidence="2 3">
    <name type="scientific">Bacteroides pyogenes F0041</name>
    <dbReference type="NCBI Taxonomy" id="1321819"/>
    <lineage>
        <taxon>Bacteria</taxon>
        <taxon>Pseudomonadati</taxon>
        <taxon>Bacteroidota</taxon>
        <taxon>Bacteroidia</taxon>
        <taxon>Bacteroidales</taxon>
        <taxon>Bacteroidaceae</taxon>
        <taxon>Bacteroides</taxon>
    </lineage>
</organism>
<evidence type="ECO:0000313" key="3">
    <source>
        <dbReference type="Proteomes" id="UP000016496"/>
    </source>
</evidence>
<dbReference type="EMBL" id="AWSV01000027">
    <property type="protein sequence ID" value="ERI88688.1"/>
    <property type="molecule type" value="Genomic_DNA"/>
</dbReference>
<keyword evidence="1" id="KW-0812">Transmembrane</keyword>
<dbReference type="HOGENOM" id="CLU_2126147_0_0_10"/>
<gene>
    <name evidence="2" type="ORF">HMPREF1981_00469</name>
</gene>
<evidence type="ECO:0000256" key="1">
    <source>
        <dbReference type="SAM" id="Phobius"/>
    </source>
</evidence>
<protein>
    <submittedName>
        <fullName evidence="2">Uncharacterized protein</fullName>
    </submittedName>
</protein>
<keyword evidence="1" id="KW-1133">Transmembrane helix</keyword>
<evidence type="ECO:0000313" key="2">
    <source>
        <dbReference type="EMBL" id="ERI88688.1"/>
    </source>
</evidence>